<feature type="compositionally biased region" description="Basic and acidic residues" evidence="1">
    <location>
        <begin position="567"/>
        <end position="606"/>
    </location>
</feature>
<evidence type="ECO:0000313" key="3">
    <source>
        <dbReference type="EMBL" id="KAH9301062.1"/>
    </source>
</evidence>
<dbReference type="OMA" id="VEWEEHQ"/>
<proteinExistence type="predicted"/>
<dbReference type="AlphaFoldDB" id="A0AA38FGJ9"/>
<feature type="compositionally biased region" description="Basic and acidic residues" evidence="1">
    <location>
        <begin position="23"/>
        <end position="32"/>
    </location>
</feature>
<dbReference type="GO" id="GO:0003729">
    <property type="term" value="F:mRNA binding"/>
    <property type="evidence" value="ECO:0007669"/>
    <property type="project" value="TreeGrafter"/>
</dbReference>
<dbReference type="GO" id="GO:0061157">
    <property type="term" value="P:mRNA destabilization"/>
    <property type="evidence" value="ECO:0007669"/>
    <property type="project" value="TreeGrafter"/>
</dbReference>
<gene>
    <name evidence="3" type="ORF">KI387_012645</name>
</gene>
<organism evidence="3 4">
    <name type="scientific">Taxus chinensis</name>
    <name type="common">Chinese yew</name>
    <name type="synonym">Taxus wallichiana var. chinensis</name>
    <dbReference type="NCBI Taxonomy" id="29808"/>
    <lineage>
        <taxon>Eukaryota</taxon>
        <taxon>Viridiplantae</taxon>
        <taxon>Streptophyta</taxon>
        <taxon>Embryophyta</taxon>
        <taxon>Tracheophyta</taxon>
        <taxon>Spermatophyta</taxon>
        <taxon>Pinopsida</taxon>
        <taxon>Pinidae</taxon>
        <taxon>Conifers II</taxon>
        <taxon>Cupressales</taxon>
        <taxon>Taxaceae</taxon>
        <taxon>Taxus</taxon>
    </lineage>
</organism>
<dbReference type="PROSITE" id="PS50882">
    <property type="entry name" value="YTH"/>
    <property type="match status" value="1"/>
</dbReference>
<feature type="region of interest" description="Disordered" evidence="1">
    <location>
        <begin position="1"/>
        <end position="56"/>
    </location>
</feature>
<dbReference type="GO" id="GO:0005737">
    <property type="term" value="C:cytoplasm"/>
    <property type="evidence" value="ECO:0007669"/>
    <property type="project" value="TreeGrafter"/>
</dbReference>
<feature type="region of interest" description="Disordered" evidence="1">
    <location>
        <begin position="288"/>
        <end position="318"/>
    </location>
</feature>
<dbReference type="PANTHER" id="PTHR12357:SF92">
    <property type="entry name" value="YTH DOMAIN-CONTAINING FAMILY PROTEIN"/>
    <property type="match status" value="1"/>
</dbReference>
<dbReference type="CDD" id="cd21134">
    <property type="entry name" value="YTH"/>
    <property type="match status" value="1"/>
</dbReference>
<comment type="caution">
    <text evidence="3">The sequence shown here is derived from an EMBL/GenBank/DDBJ whole genome shotgun (WGS) entry which is preliminary data.</text>
</comment>
<evidence type="ECO:0000259" key="2">
    <source>
        <dbReference type="PROSITE" id="PS50882"/>
    </source>
</evidence>
<dbReference type="InterPro" id="IPR007275">
    <property type="entry name" value="YTH_domain"/>
</dbReference>
<feature type="compositionally biased region" description="Polar residues" evidence="1">
    <location>
        <begin position="288"/>
        <end position="316"/>
    </location>
</feature>
<keyword evidence="4" id="KW-1185">Reference proteome</keyword>
<accession>A0AA38FGJ9</accession>
<feature type="non-terminal residue" evidence="3">
    <location>
        <position position="606"/>
    </location>
</feature>
<feature type="compositionally biased region" description="Basic and acidic residues" evidence="1">
    <location>
        <begin position="44"/>
        <end position="56"/>
    </location>
</feature>
<sequence>VAELMENLKISDQPKSMDATKTPTKDEKKLEVKSSAAPSNDSIGAKENKPLGDTLEHGPYYPANNYYGYYYPEAHGKEWDEQARFAGMDGPEMQYPGVHSENGSVVYYTPGYGYPPQTAYNPYNPYIPGAVMGGDGQFIGQRPYYNGPPYQHTGSSGYFPHSVHPSSQDPASLAAAQANGNGNGGSNGAYKPIEQDGLKNITHSGGVRSQGFRPMSQIQLNQQQGLGTRGAVPPKDSFPFRKFPPPFNQGKVFMPYPNNNMAFKPNGRGRGKPYGNKTNENWNFDVLNEQNRGPRTNRTRSPQMSLETSRNGNAQGTVGYGEVHSNLTNREQYNLTDFPIDHESAKFYVIKSYSEDDVHQSIKYNVWASTPNGNKRLDGAYQEAQSLSDENSGSCPVFLFFSVNASGQFCGLAEMTGNVDFNKSMDFWQQDKWNGFFPVKWHIIKDIPNSQFRQIILENNENKPVTNSRDTQEIKFVQGIEMLKIFKNYSSKTSILDDFTYYEARQKAMKEKKSRQQVQQQQQLSVRTGAHAQKPAVDGGNSSKSSDLKVSELRLPVPSANGTKLSDSNDAKKAKSGTPDEKKEAVKPLGAEPKKPDSEEMCIKGS</sequence>
<evidence type="ECO:0000256" key="1">
    <source>
        <dbReference type="SAM" id="MobiDB-lite"/>
    </source>
</evidence>
<evidence type="ECO:0000313" key="4">
    <source>
        <dbReference type="Proteomes" id="UP000824469"/>
    </source>
</evidence>
<feature type="domain" description="YTH" evidence="2">
    <location>
        <begin position="345"/>
        <end position="486"/>
    </location>
</feature>
<feature type="non-terminal residue" evidence="3">
    <location>
        <position position="1"/>
    </location>
</feature>
<dbReference type="PANTHER" id="PTHR12357">
    <property type="entry name" value="YTH YT521-B HOMOLOGY DOMAIN-CONTAINING"/>
    <property type="match status" value="1"/>
</dbReference>
<name>A0AA38FGJ9_TAXCH</name>
<dbReference type="EMBL" id="JAHRHJ020000009">
    <property type="protein sequence ID" value="KAH9301062.1"/>
    <property type="molecule type" value="Genomic_DNA"/>
</dbReference>
<dbReference type="InterPro" id="IPR045168">
    <property type="entry name" value="YTH_prot"/>
</dbReference>
<protein>
    <recommendedName>
        <fullName evidence="2">YTH domain-containing protein</fullName>
    </recommendedName>
</protein>
<dbReference type="Pfam" id="PF04146">
    <property type="entry name" value="YTH"/>
    <property type="match status" value="1"/>
</dbReference>
<dbReference type="SMR" id="A0AA38FGJ9"/>
<feature type="region of interest" description="Disordered" evidence="1">
    <location>
        <begin position="512"/>
        <end position="606"/>
    </location>
</feature>
<dbReference type="Proteomes" id="UP000824469">
    <property type="component" value="Unassembled WGS sequence"/>
</dbReference>
<reference evidence="3 4" key="1">
    <citation type="journal article" date="2021" name="Nat. Plants">
        <title>The Taxus genome provides insights into paclitaxel biosynthesis.</title>
        <authorList>
            <person name="Xiong X."/>
            <person name="Gou J."/>
            <person name="Liao Q."/>
            <person name="Li Y."/>
            <person name="Zhou Q."/>
            <person name="Bi G."/>
            <person name="Li C."/>
            <person name="Du R."/>
            <person name="Wang X."/>
            <person name="Sun T."/>
            <person name="Guo L."/>
            <person name="Liang H."/>
            <person name="Lu P."/>
            <person name="Wu Y."/>
            <person name="Zhang Z."/>
            <person name="Ro D.K."/>
            <person name="Shang Y."/>
            <person name="Huang S."/>
            <person name="Yan J."/>
        </authorList>
    </citation>
    <scope>NUCLEOTIDE SEQUENCE [LARGE SCALE GENOMIC DNA]</scope>
    <source>
        <strain evidence="3">Ta-2019</strain>
    </source>
</reference>
<dbReference type="Gene3D" id="3.10.590.10">
    <property type="entry name" value="ph1033 like domains"/>
    <property type="match status" value="1"/>
</dbReference>